<dbReference type="EMBL" id="FBWC01000014">
    <property type="protein sequence ID" value="CUX28977.1"/>
    <property type="molecule type" value="Genomic_DNA"/>
</dbReference>
<dbReference type="FunFam" id="3.40.50.720:FF:000084">
    <property type="entry name" value="Short-chain dehydrogenase reductase"/>
    <property type="match status" value="1"/>
</dbReference>
<evidence type="ECO:0000313" key="4">
    <source>
        <dbReference type="Proteomes" id="UP000191897"/>
    </source>
</evidence>
<comment type="similarity">
    <text evidence="1">Belongs to the short-chain dehydrogenases/reductases (SDR) family.</text>
</comment>
<dbReference type="InterPro" id="IPR036291">
    <property type="entry name" value="NAD(P)-bd_dom_sf"/>
</dbReference>
<gene>
    <name evidence="3" type="ORF">AGR4C_Cc50241</name>
</gene>
<keyword evidence="2" id="KW-0560">Oxidoreductase</keyword>
<dbReference type="PRINTS" id="PR00080">
    <property type="entry name" value="SDRFAMILY"/>
</dbReference>
<evidence type="ECO:0000256" key="2">
    <source>
        <dbReference type="ARBA" id="ARBA00023002"/>
    </source>
</evidence>
<sequence>MDEMTPMTQAQFPDLKDAGVLVTGGGSGIGASLVEAFAMQGARVSFIDIAEEPSLALVKRLATTAQHPVHFFKTDLRNIAAIGKTVEAAALATGGIRVLVNNAAWDDRHDIETVTEAYWDANQAVNLKQMFFTVQAALPYLRQAKDASIVNFSSISFLLNMGELPSYAAAKAGIIGLTKSLAGRLGPENIRVNTLLPGMIVTERQKELWLTDEGITATTARQCLKRTLVAADLAGPCLFLASSASSAITAQSIIVDGGLL</sequence>
<dbReference type="GeneID" id="97363447"/>
<dbReference type="CDD" id="cd05233">
    <property type="entry name" value="SDR_c"/>
    <property type="match status" value="1"/>
</dbReference>
<dbReference type="Gene3D" id="3.40.50.720">
    <property type="entry name" value="NAD(P)-binding Rossmann-like Domain"/>
    <property type="match status" value="1"/>
</dbReference>
<name>A0A1S7PZB2_AGRTU</name>
<dbReference type="PRINTS" id="PR00081">
    <property type="entry name" value="GDHRDH"/>
</dbReference>
<dbReference type="AlphaFoldDB" id="A0A1S7PZB2"/>
<dbReference type="InterPro" id="IPR002347">
    <property type="entry name" value="SDR_fam"/>
</dbReference>
<proteinExistence type="inferred from homology"/>
<dbReference type="GO" id="GO:0016491">
    <property type="term" value="F:oxidoreductase activity"/>
    <property type="evidence" value="ECO:0007669"/>
    <property type="project" value="UniProtKB-KW"/>
</dbReference>
<accession>A0A1S7PZB2</accession>
<dbReference type="PANTHER" id="PTHR43639:SF1">
    <property type="entry name" value="SHORT-CHAIN DEHYDROGENASE_REDUCTASE FAMILY PROTEIN"/>
    <property type="match status" value="1"/>
</dbReference>
<dbReference type="InterPro" id="IPR020904">
    <property type="entry name" value="Sc_DH/Rdtase_CS"/>
</dbReference>
<dbReference type="PANTHER" id="PTHR43639">
    <property type="entry name" value="OXIDOREDUCTASE, SHORT-CHAIN DEHYDROGENASE/REDUCTASE FAMILY (AFU_ORTHOLOGUE AFUA_5G02870)"/>
    <property type="match status" value="1"/>
</dbReference>
<organism evidence="3 4">
    <name type="scientific">Agrobacterium tumefaciens str. Kerr 14</name>
    <dbReference type="NCBI Taxonomy" id="1183424"/>
    <lineage>
        <taxon>Bacteria</taxon>
        <taxon>Pseudomonadati</taxon>
        <taxon>Pseudomonadota</taxon>
        <taxon>Alphaproteobacteria</taxon>
        <taxon>Hyphomicrobiales</taxon>
        <taxon>Rhizobiaceae</taxon>
        <taxon>Rhizobium/Agrobacterium group</taxon>
        <taxon>Agrobacterium</taxon>
        <taxon>Agrobacterium tumefaciens complex</taxon>
    </lineage>
</organism>
<evidence type="ECO:0000256" key="1">
    <source>
        <dbReference type="ARBA" id="ARBA00006484"/>
    </source>
</evidence>
<evidence type="ECO:0000313" key="3">
    <source>
        <dbReference type="EMBL" id="CUX28977.1"/>
    </source>
</evidence>
<reference evidence="3 4" key="1">
    <citation type="submission" date="2016-01" db="EMBL/GenBank/DDBJ databases">
        <authorList>
            <person name="Oliw E.H."/>
        </authorList>
    </citation>
    <scope>NUCLEOTIDE SEQUENCE [LARGE SCALE GENOMIC DNA]</scope>
    <source>
        <strain evidence="3 4">Kerr 14</strain>
    </source>
</reference>
<dbReference type="RefSeq" id="WP_162690750.1">
    <property type="nucleotide sequence ID" value="NZ_LT009730.1"/>
</dbReference>
<dbReference type="PROSITE" id="PS00061">
    <property type="entry name" value="ADH_SHORT"/>
    <property type="match status" value="1"/>
</dbReference>
<protein>
    <submittedName>
        <fullName evidence="3">3-oxoacyl-ACP reductase</fullName>
    </submittedName>
</protein>
<dbReference type="Proteomes" id="UP000191897">
    <property type="component" value="Unassembled WGS sequence"/>
</dbReference>
<dbReference type="Pfam" id="PF13561">
    <property type="entry name" value="adh_short_C2"/>
    <property type="match status" value="1"/>
</dbReference>
<dbReference type="SUPFAM" id="SSF51735">
    <property type="entry name" value="NAD(P)-binding Rossmann-fold domains"/>
    <property type="match status" value="1"/>
</dbReference>